<evidence type="ECO:0000256" key="3">
    <source>
        <dbReference type="ARBA" id="ARBA00022723"/>
    </source>
</evidence>
<dbReference type="InterPro" id="IPR003821">
    <property type="entry name" value="DXP_reductoisomerase"/>
</dbReference>
<gene>
    <name evidence="9" type="primary">dxr</name>
    <name evidence="13" type="ORF">SAMN05216180_0661</name>
</gene>
<keyword evidence="4 9" id="KW-0521">NADP</keyword>
<dbReference type="AlphaFoldDB" id="A0A1H7ZGV2"/>
<dbReference type="NCBIfam" id="TIGR00243">
    <property type="entry name" value="Dxr"/>
    <property type="match status" value="1"/>
</dbReference>
<evidence type="ECO:0000313" key="14">
    <source>
        <dbReference type="Proteomes" id="UP000199158"/>
    </source>
</evidence>
<feature type="binding site" evidence="9">
    <location>
        <position position="46"/>
    </location>
    <ligand>
        <name>NADPH</name>
        <dbReference type="ChEBI" id="CHEBI:57783"/>
    </ligand>
</feature>
<dbReference type="InterPro" id="IPR013512">
    <property type="entry name" value="DXP_reductoisomerase_N"/>
</dbReference>
<dbReference type="GO" id="GO:0030145">
    <property type="term" value="F:manganese ion binding"/>
    <property type="evidence" value="ECO:0007669"/>
    <property type="project" value="TreeGrafter"/>
</dbReference>
<dbReference type="HAMAP" id="MF_00183">
    <property type="entry name" value="DXP_reductoisom"/>
    <property type="match status" value="1"/>
</dbReference>
<feature type="binding site" evidence="9">
    <location>
        <position position="243"/>
    </location>
    <ligand>
        <name>1-deoxy-D-xylulose 5-phosphate</name>
        <dbReference type="ChEBI" id="CHEBI:57792"/>
    </ligand>
</feature>
<comment type="cofactor">
    <cofactor evidence="9">
        <name>Mg(2+)</name>
        <dbReference type="ChEBI" id="CHEBI:18420"/>
    </cofactor>
    <cofactor evidence="9">
        <name>Mn(2+)</name>
        <dbReference type="ChEBI" id="CHEBI:29035"/>
    </cofactor>
</comment>
<evidence type="ECO:0000313" key="13">
    <source>
        <dbReference type="EMBL" id="SEM57535.1"/>
    </source>
</evidence>
<dbReference type="SUPFAM" id="SSF51735">
    <property type="entry name" value="NAD(P)-binding Rossmann-fold domains"/>
    <property type="match status" value="1"/>
</dbReference>
<evidence type="ECO:0000256" key="1">
    <source>
        <dbReference type="ARBA" id="ARBA00005094"/>
    </source>
</evidence>
<evidence type="ECO:0000259" key="12">
    <source>
        <dbReference type="Pfam" id="PF13288"/>
    </source>
</evidence>
<dbReference type="EC" id="1.1.1.267" evidence="9"/>
<dbReference type="InterPro" id="IPR026877">
    <property type="entry name" value="DXPR_C"/>
</dbReference>
<dbReference type="PIRSF" id="PIRSF006205">
    <property type="entry name" value="Dxp_reductismrs"/>
    <property type="match status" value="1"/>
</dbReference>
<dbReference type="Pfam" id="PF08436">
    <property type="entry name" value="DXP_redisom_C"/>
    <property type="match status" value="1"/>
</dbReference>
<evidence type="ECO:0000256" key="5">
    <source>
        <dbReference type="ARBA" id="ARBA00023002"/>
    </source>
</evidence>
<keyword evidence="7 9" id="KW-0414">Isoprene biosynthesis</keyword>
<dbReference type="Proteomes" id="UP000199158">
    <property type="component" value="Unassembled WGS sequence"/>
</dbReference>
<feature type="binding site" evidence="9">
    <location>
        <position position="180"/>
    </location>
    <ligand>
        <name>Mn(2+)</name>
        <dbReference type="ChEBI" id="CHEBI:29035"/>
    </ligand>
</feature>
<dbReference type="STRING" id="474960.SAMN05216180_0661"/>
<reference evidence="13 14" key="1">
    <citation type="submission" date="2016-10" db="EMBL/GenBank/DDBJ databases">
        <authorList>
            <person name="de Groot N.N."/>
        </authorList>
    </citation>
    <scope>NUCLEOTIDE SEQUENCE [LARGE SCALE GENOMIC DNA]</scope>
    <source>
        <strain evidence="13 14">CGMCC 1.5070</strain>
    </source>
</reference>
<dbReference type="UniPathway" id="UPA00056">
    <property type="reaction ID" value="UER00092"/>
</dbReference>
<dbReference type="InterPro" id="IPR036169">
    <property type="entry name" value="DXPR_C_sf"/>
</dbReference>
<feature type="domain" description="1-deoxy-D-xylulose 5-phosphate reductoisomerase C-terminal" evidence="11">
    <location>
        <begin position="176"/>
        <end position="260"/>
    </location>
</feature>
<feature type="binding site" evidence="9">
    <location>
        <position position="207"/>
    </location>
    <ligand>
        <name>1-deoxy-D-xylulose 5-phosphate</name>
        <dbReference type="ChEBI" id="CHEBI:57792"/>
    </ligand>
</feature>
<name>A0A1H7ZGV2_9FIRM</name>
<dbReference type="GO" id="GO:0051484">
    <property type="term" value="P:isopentenyl diphosphate biosynthetic process, methylerythritol 4-phosphate pathway involved in terpenoid biosynthetic process"/>
    <property type="evidence" value="ECO:0007669"/>
    <property type="project" value="TreeGrafter"/>
</dbReference>
<comment type="catalytic activity">
    <reaction evidence="8">
        <text>2-C-methyl-D-erythritol 4-phosphate + NADP(+) = 1-deoxy-D-xylulose 5-phosphate + NADPH + H(+)</text>
        <dbReference type="Rhea" id="RHEA:13717"/>
        <dbReference type="ChEBI" id="CHEBI:15378"/>
        <dbReference type="ChEBI" id="CHEBI:57783"/>
        <dbReference type="ChEBI" id="CHEBI:57792"/>
        <dbReference type="ChEBI" id="CHEBI:58262"/>
        <dbReference type="ChEBI" id="CHEBI:58349"/>
        <dbReference type="EC" id="1.1.1.267"/>
    </reaction>
    <physiologicalReaction direction="right-to-left" evidence="8">
        <dbReference type="Rhea" id="RHEA:13719"/>
    </physiologicalReaction>
</comment>
<proteinExistence type="inferred from homology"/>
<keyword evidence="3 9" id="KW-0479">Metal-binding</keyword>
<feature type="binding site" evidence="9">
    <location>
        <position position="249"/>
    </location>
    <ligand>
        <name>1-deoxy-D-xylulose 5-phosphate</name>
        <dbReference type="ChEBI" id="CHEBI:57792"/>
    </ligand>
</feature>
<comment type="pathway">
    <text evidence="1 9">Isoprenoid biosynthesis; isopentenyl diphosphate biosynthesis via DXP pathway; isopentenyl diphosphate from 1-deoxy-D-xylulose 5-phosphate: step 1/6.</text>
</comment>
<feature type="binding site" evidence="9">
    <location>
        <position position="44"/>
    </location>
    <ligand>
        <name>NADPH</name>
        <dbReference type="ChEBI" id="CHEBI:57783"/>
    </ligand>
</feature>
<evidence type="ECO:0000256" key="4">
    <source>
        <dbReference type="ARBA" id="ARBA00022857"/>
    </source>
</evidence>
<dbReference type="GO" id="GO:0016853">
    <property type="term" value="F:isomerase activity"/>
    <property type="evidence" value="ECO:0007669"/>
    <property type="project" value="UniProtKB-KW"/>
</dbReference>
<dbReference type="PANTHER" id="PTHR30525:SF0">
    <property type="entry name" value="1-DEOXY-D-XYLULOSE 5-PHOSPHATE REDUCTOISOMERASE, CHLOROPLASTIC"/>
    <property type="match status" value="1"/>
</dbReference>
<comment type="similarity">
    <text evidence="2 9">Belongs to the DXR family.</text>
</comment>
<organism evidence="13 14">
    <name type="scientific">Hydrogenoanaerobacterium saccharovorans</name>
    <dbReference type="NCBI Taxonomy" id="474960"/>
    <lineage>
        <taxon>Bacteria</taxon>
        <taxon>Bacillati</taxon>
        <taxon>Bacillota</taxon>
        <taxon>Clostridia</taxon>
        <taxon>Eubacteriales</taxon>
        <taxon>Oscillospiraceae</taxon>
        <taxon>Hydrogenoanaerobacterium</taxon>
    </lineage>
</organism>
<dbReference type="SUPFAM" id="SSF69055">
    <property type="entry name" value="1-deoxy-D-xylulose-5-phosphate reductoisomerase, C-terminal domain"/>
    <property type="match status" value="1"/>
</dbReference>
<feature type="binding site" evidence="9">
    <location>
        <position position="236"/>
    </location>
    <ligand>
        <name>NADPH</name>
        <dbReference type="ChEBI" id="CHEBI:57783"/>
    </ligand>
</feature>
<feature type="binding site" evidence="9">
    <location>
        <position position="182"/>
    </location>
    <ligand>
        <name>1-deoxy-D-xylulose 5-phosphate</name>
        <dbReference type="ChEBI" id="CHEBI:57792"/>
    </ligand>
</feature>
<keyword evidence="6 9" id="KW-0464">Manganese</keyword>
<keyword evidence="13" id="KW-0413">Isomerase</keyword>
<feature type="binding site" evidence="9">
    <location>
        <position position="45"/>
    </location>
    <ligand>
        <name>NADPH</name>
        <dbReference type="ChEBI" id="CHEBI:57783"/>
    </ligand>
</feature>
<dbReference type="Gene3D" id="1.10.1740.10">
    <property type="match status" value="1"/>
</dbReference>
<feature type="binding site" evidence="9">
    <location>
        <position position="47"/>
    </location>
    <ligand>
        <name>NADPH</name>
        <dbReference type="ChEBI" id="CHEBI:57783"/>
    </ligand>
</feature>
<feature type="binding site" evidence="9">
    <location>
        <position position="248"/>
    </location>
    <ligand>
        <name>1-deoxy-D-xylulose 5-phosphate</name>
        <dbReference type="ChEBI" id="CHEBI:57792"/>
    </ligand>
</feature>
<protein>
    <recommendedName>
        <fullName evidence="9">1-deoxy-D-xylulose 5-phosphate reductoisomerase</fullName>
        <shortName evidence="9">DXP reductoisomerase</shortName>
        <ecNumber evidence="9">1.1.1.267</ecNumber>
    </recommendedName>
    <alternativeName>
        <fullName evidence="9">1-deoxyxylulose-5-phosphate reductoisomerase</fullName>
    </alternativeName>
    <alternativeName>
        <fullName evidence="9">2-C-methyl-D-erythritol 4-phosphate synthase</fullName>
    </alternativeName>
</protein>
<dbReference type="PANTHER" id="PTHR30525">
    <property type="entry name" value="1-DEOXY-D-XYLULOSE 5-PHOSPHATE REDUCTOISOMERASE"/>
    <property type="match status" value="1"/>
</dbReference>
<feature type="binding site" evidence="9">
    <location>
        <position position="156"/>
    </location>
    <ligand>
        <name>NADPH</name>
        <dbReference type="ChEBI" id="CHEBI:57783"/>
    </ligand>
</feature>
<feature type="binding site" evidence="9">
    <location>
        <position position="155"/>
    </location>
    <ligand>
        <name>1-deoxy-D-xylulose 5-phosphate</name>
        <dbReference type="ChEBI" id="CHEBI:57792"/>
    </ligand>
</feature>
<comment type="function">
    <text evidence="9">Catalyzes the NADPH-dependent rearrangement and reduction of 1-deoxy-D-xylulose-5-phosphate (DXP) to 2-C-methyl-D-erythritol 4-phosphate (MEP).</text>
</comment>
<sequence length="416" mass="45504">MPGWAAGGVNGRLQQADFLRKAATRGTIFLKVTLLKKITILGSTGSIGVQSLQVCKNMGYHIVALSANSSIDQFEAQVREFCPQYAVLADEAAYNRFTRRIADLPIKVLYGVEGLCKIAALPQNDIVLNAIVGIAGLKPTLSALEAGHDLALANKESLVAGGKLVTELAEKRHARILPVDSEHSAIFQCLSGFEGHCKPQKIILTASGGPFFGKKRDELQNVELSDALNHPNWSMGAKITIDSATLMNKGLEVIEAVWLFGVSPKNIEIVVQRESIVHSAVEFADHSVIAQLGLPDMKIPIQYALTYPKRFPCEVPRLSLKDIAKLTFYEPDMETFECLAACIEAITRGGLYPAVVNGANEQAVKLFLAGKIPFLKIGELVRRALNEIDCPMEHYHLDDVFRADRLARDFVLQNAD</sequence>
<dbReference type="GO" id="GO:0070402">
    <property type="term" value="F:NADPH binding"/>
    <property type="evidence" value="ECO:0007669"/>
    <property type="project" value="InterPro"/>
</dbReference>
<evidence type="ECO:0000256" key="9">
    <source>
        <dbReference type="HAMAP-Rule" id="MF_00183"/>
    </source>
</evidence>
<dbReference type="FunFam" id="3.40.50.720:FF:000045">
    <property type="entry name" value="1-deoxy-D-xylulose 5-phosphate reductoisomerase"/>
    <property type="match status" value="1"/>
</dbReference>
<evidence type="ECO:0000259" key="10">
    <source>
        <dbReference type="Pfam" id="PF02670"/>
    </source>
</evidence>
<evidence type="ECO:0000256" key="8">
    <source>
        <dbReference type="ARBA" id="ARBA00048543"/>
    </source>
</evidence>
<feature type="binding site" evidence="9">
    <location>
        <position position="230"/>
    </location>
    <ligand>
        <name>1-deoxy-D-xylulose 5-phosphate</name>
        <dbReference type="ChEBI" id="CHEBI:57792"/>
    </ligand>
</feature>
<dbReference type="NCBIfam" id="NF009114">
    <property type="entry name" value="PRK12464.1"/>
    <property type="match status" value="1"/>
</dbReference>
<evidence type="ECO:0000259" key="11">
    <source>
        <dbReference type="Pfam" id="PF08436"/>
    </source>
</evidence>
<feature type="binding site" evidence="9">
    <location>
        <position position="181"/>
    </location>
    <ligand>
        <name>1-deoxy-D-xylulose 5-phosphate</name>
        <dbReference type="ChEBI" id="CHEBI:57792"/>
    </ligand>
</feature>
<feature type="domain" description="DXP reductoisomerase C-terminal" evidence="12">
    <location>
        <begin position="292"/>
        <end position="409"/>
    </location>
</feature>
<feature type="binding site" evidence="9">
    <location>
        <position position="252"/>
    </location>
    <ligand>
        <name>Mn(2+)</name>
        <dbReference type="ChEBI" id="CHEBI:29035"/>
    </ligand>
</feature>
<evidence type="ECO:0000256" key="7">
    <source>
        <dbReference type="ARBA" id="ARBA00023229"/>
    </source>
</evidence>
<dbReference type="Pfam" id="PF13288">
    <property type="entry name" value="DXPR_C"/>
    <property type="match status" value="1"/>
</dbReference>
<dbReference type="GO" id="GO:0030604">
    <property type="term" value="F:1-deoxy-D-xylulose-5-phosphate reductoisomerase activity"/>
    <property type="evidence" value="ECO:0007669"/>
    <property type="project" value="UniProtKB-UniRule"/>
</dbReference>
<comment type="caution">
    <text evidence="9">Lacks conserved residue(s) required for the propagation of feature annotation.</text>
</comment>
<feature type="binding site" evidence="9">
    <location>
        <position position="182"/>
    </location>
    <ligand>
        <name>Mn(2+)</name>
        <dbReference type="ChEBI" id="CHEBI:29035"/>
    </ligand>
</feature>
<dbReference type="Gene3D" id="3.40.50.720">
    <property type="entry name" value="NAD(P)-binding Rossmann-like Domain"/>
    <property type="match status" value="1"/>
</dbReference>
<evidence type="ECO:0000256" key="2">
    <source>
        <dbReference type="ARBA" id="ARBA00006825"/>
    </source>
</evidence>
<keyword evidence="9" id="KW-0460">Magnesium</keyword>
<dbReference type="EMBL" id="FOCG01000001">
    <property type="protein sequence ID" value="SEM57535.1"/>
    <property type="molecule type" value="Genomic_DNA"/>
</dbReference>
<feature type="binding site" evidence="9">
    <location>
        <position position="154"/>
    </location>
    <ligand>
        <name>NADPH</name>
        <dbReference type="ChEBI" id="CHEBI:57783"/>
    </ligand>
</feature>
<keyword evidence="14" id="KW-1185">Reference proteome</keyword>
<feature type="domain" description="1-deoxy-D-xylulose 5-phosphate reductoisomerase N-terminal" evidence="10">
    <location>
        <begin position="38"/>
        <end position="162"/>
    </location>
</feature>
<keyword evidence="5 9" id="KW-0560">Oxidoreductase</keyword>
<feature type="binding site" evidence="9">
    <location>
        <position position="252"/>
    </location>
    <ligand>
        <name>1-deoxy-D-xylulose 5-phosphate</name>
        <dbReference type="ChEBI" id="CHEBI:57792"/>
    </ligand>
</feature>
<dbReference type="InterPro" id="IPR036291">
    <property type="entry name" value="NAD(P)-bd_dom_sf"/>
</dbReference>
<dbReference type="Pfam" id="PF02670">
    <property type="entry name" value="DXP_reductoisom"/>
    <property type="match status" value="1"/>
</dbReference>
<accession>A0A1H7ZGV2</accession>
<dbReference type="InterPro" id="IPR013644">
    <property type="entry name" value="DXP_reductoisomerase_C"/>
</dbReference>
<evidence type="ECO:0000256" key="6">
    <source>
        <dbReference type="ARBA" id="ARBA00023211"/>
    </source>
</evidence>
<dbReference type="SUPFAM" id="SSF55347">
    <property type="entry name" value="Glyceraldehyde-3-phosphate dehydrogenase-like, C-terminal domain"/>
    <property type="match status" value="1"/>
</dbReference>